<organism evidence="2 3">
    <name type="scientific">Veillonella rogosae JCM 15642</name>
    <dbReference type="NCBI Taxonomy" id="1298595"/>
    <lineage>
        <taxon>Bacteria</taxon>
        <taxon>Bacillati</taxon>
        <taxon>Bacillota</taxon>
        <taxon>Negativicutes</taxon>
        <taxon>Veillonellales</taxon>
        <taxon>Veillonellaceae</taxon>
        <taxon>Veillonella</taxon>
    </lineage>
</organism>
<gene>
    <name evidence="2" type="ORF">VRHSUH09_04070</name>
</gene>
<protein>
    <submittedName>
        <fullName evidence="2">Uncharacterized protein</fullName>
    </submittedName>
</protein>
<dbReference type="EMBL" id="PPCX01000008">
    <property type="protein sequence ID" value="PQL12801.1"/>
    <property type="molecule type" value="Genomic_DNA"/>
</dbReference>
<dbReference type="RefSeq" id="WP_105081463.1">
    <property type="nucleotide sequence ID" value="NZ_PPCX01000008.1"/>
</dbReference>
<proteinExistence type="predicted"/>
<name>A0ABX5BY81_9FIRM</name>
<evidence type="ECO:0000256" key="1">
    <source>
        <dbReference type="SAM" id="SignalP"/>
    </source>
</evidence>
<comment type="caution">
    <text evidence="2">The sequence shown here is derived from an EMBL/GenBank/DDBJ whole genome shotgun (WGS) entry which is preliminary data.</text>
</comment>
<evidence type="ECO:0000313" key="3">
    <source>
        <dbReference type="Proteomes" id="UP000238774"/>
    </source>
</evidence>
<reference evidence="2 3" key="1">
    <citation type="submission" date="2018-01" db="EMBL/GenBank/DDBJ databases">
        <title>Draft genome sequences of clinical isolates and type strains of oral Veillonella including Veillonella infantum sp., nov.</title>
        <authorList>
            <person name="Mashima I."/>
            <person name="Liao Y.-C."/>
            <person name="Sabharwal A."/>
            <person name="Haase E.M."/>
            <person name="Nakazawa F."/>
            <person name="Scannapieco F.A."/>
        </authorList>
    </citation>
    <scope>NUCLEOTIDE SEQUENCE [LARGE SCALE GENOMIC DNA]</scope>
    <source>
        <strain evidence="2 3">JCM 15642</strain>
    </source>
</reference>
<feature type="chain" id="PRO_5046129733" evidence="1">
    <location>
        <begin position="23"/>
        <end position="228"/>
    </location>
</feature>
<dbReference type="PROSITE" id="PS51257">
    <property type="entry name" value="PROKAR_LIPOPROTEIN"/>
    <property type="match status" value="1"/>
</dbReference>
<feature type="signal peptide" evidence="1">
    <location>
        <begin position="1"/>
        <end position="22"/>
    </location>
</feature>
<sequence>MSIKYILIILLISLLSSGCAFETDTNKVADVKATETIKSNPYTHSYDNELPLQKERKLAFEALEKSDEINDTKDLYKVLINREDGYCLELVNNNSKFDYYYWGGIDKDRPDGYGVLIANNSNQKGAPLLAGEFIDGVPLGYIQVFENNRILYEGVVDSFGIKFIETSDNYELKPKNSDAYFDRLYFKKIIVHENNKYNLLFNQCIVLEDNADKTTLIKKLVTASADDL</sequence>
<accession>A0ABX5BY81</accession>
<keyword evidence="1" id="KW-0732">Signal</keyword>
<evidence type="ECO:0000313" key="2">
    <source>
        <dbReference type="EMBL" id="PQL12801.1"/>
    </source>
</evidence>
<dbReference type="Proteomes" id="UP000238774">
    <property type="component" value="Unassembled WGS sequence"/>
</dbReference>
<keyword evidence="3" id="KW-1185">Reference proteome</keyword>